<keyword evidence="2" id="KW-1185">Reference proteome</keyword>
<evidence type="ECO:0000313" key="2">
    <source>
        <dbReference type="Proteomes" id="UP000256512"/>
    </source>
</evidence>
<sequence length="74" mass="8696">MKEFKIEGQPNLILEVVRALKYNSSGIGLRKLYDIKIERKSYFNNKIIFTAKEGREINTQHFFYLALDINLTIS</sequence>
<dbReference type="Proteomes" id="UP000256512">
    <property type="component" value="Unassembled WGS sequence"/>
</dbReference>
<comment type="caution">
    <text evidence="1">The sequence shown here is derived from an EMBL/GenBank/DDBJ whole genome shotgun (WGS) entry which is preliminary data.</text>
</comment>
<evidence type="ECO:0000313" key="1">
    <source>
        <dbReference type="EMBL" id="REC56984.1"/>
    </source>
</evidence>
<organism evidence="1 2">
    <name type="scientific">Chryseobacterium piscium</name>
    <dbReference type="NCBI Taxonomy" id="333702"/>
    <lineage>
        <taxon>Bacteria</taxon>
        <taxon>Pseudomonadati</taxon>
        <taxon>Bacteroidota</taxon>
        <taxon>Flavobacteriia</taxon>
        <taxon>Flavobacteriales</taxon>
        <taxon>Weeksellaceae</taxon>
        <taxon>Chryseobacterium group</taxon>
        <taxon>Chryseobacterium</taxon>
    </lineage>
</organism>
<reference evidence="1 2" key="1">
    <citation type="journal article" date="2006" name="Int. J. Syst. Evol. Microbiol.">
        <title>Chryseobacterium piscium sp. nov., isolated from fish of the South Atlantic Ocean off South Africa.</title>
        <authorList>
            <person name="de Beer H."/>
            <person name="Hugo C.J."/>
            <person name="Jooste P.J."/>
            <person name="Vancanneyt M."/>
            <person name="Coenye T."/>
            <person name="Vandamme P."/>
        </authorList>
    </citation>
    <scope>NUCLEOTIDE SEQUENCE [LARGE SCALE GENOMIC DNA]</scope>
    <source>
        <strain evidence="1 2">CCUG 51923</strain>
    </source>
</reference>
<dbReference type="EMBL" id="QNVS01000003">
    <property type="protein sequence ID" value="REC56984.1"/>
    <property type="molecule type" value="Genomic_DNA"/>
</dbReference>
<gene>
    <name evidence="1" type="ORF">DRF62_02160</name>
</gene>
<dbReference type="AlphaFoldDB" id="A0A3D9BTY2"/>
<accession>A0A3D9BTY2</accession>
<proteinExistence type="predicted"/>
<protein>
    <submittedName>
        <fullName evidence="1">Uncharacterized protein</fullName>
    </submittedName>
</protein>
<dbReference type="RefSeq" id="WP_066674322.1">
    <property type="nucleotide sequence ID" value="NZ_QNVS01000003.1"/>
</dbReference>
<name>A0A3D9BTY2_9FLAO</name>